<evidence type="ECO:0000256" key="1">
    <source>
        <dbReference type="SAM" id="MobiDB-lite"/>
    </source>
</evidence>
<accession>J4X4M3</accession>
<evidence type="ECO:0000313" key="4">
    <source>
        <dbReference type="Proteomes" id="UP000010116"/>
    </source>
</evidence>
<name>J4X4M3_9GAMM</name>
<sequence>MKDNENIYFVKEIAETIGLEPAIILAYIQKNPDLLKNNTQDLIKILNQDLSFINNLTTLEDSLNKLIKLKLIQINDKTSNIHQLRVPSKNQRHLKAIDNKWKPDLEAYEVLAFGNIPAEFINNKLKEFKIFWIEKKQNKDNWNKIFIDFIRREWAKENTENKGLPYVINEDWVPSEDVFDVLHLSNITKDEAMLHLKEFIIYWRDSGIANNTWNSKFIEHVKRKSIINNIKNEKDKSIYKKREHSEINTEKKSESSWSDKLEF</sequence>
<proteinExistence type="predicted"/>
<dbReference type="Proteomes" id="UP000010116">
    <property type="component" value="Unassembled WGS sequence"/>
</dbReference>
<evidence type="ECO:0000259" key="2">
    <source>
        <dbReference type="Pfam" id="PF17948"/>
    </source>
</evidence>
<feature type="domain" description="DnaT DNA-binding" evidence="2">
    <location>
        <begin position="96"/>
        <end position="161"/>
    </location>
</feature>
<reference evidence="3 4" key="1">
    <citation type="journal article" date="2012" name="ISME J.">
        <title>Genomic insights to SAR86, an abundant and uncultivated marine bacterial lineage.</title>
        <authorList>
            <person name="Dupont C.L."/>
            <person name="Rusch D.B."/>
            <person name="Yooseph S."/>
            <person name="Lombardo M.J."/>
            <person name="Richter R.A."/>
            <person name="Valas R."/>
            <person name="Novotny M."/>
            <person name="Yee-Greenbaum J."/>
            <person name="Selengut J.D."/>
            <person name="Haft D.H."/>
            <person name="Halpern A.L."/>
            <person name="Lasken R.S."/>
            <person name="Nealson K."/>
            <person name="Friedman R."/>
            <person name="Venter J.C."/>
        </authorList>
    </citation>
    <scope>NUCLEOTIDE SEQUENCE [LARGE SCALE GENOMIC DNA]</scope>
</reference>
<dbReference type="EMBL" id="JH611164">
    <property type="protein sequence ID" value="EJP73840.1"/>
    <property type="molecule type" value="Genomic_DNA"/>
</dbReference>
<protein>
    <recommendedName>
        <fullName evidence="2">DnaT DNA-binding domain-containing protein</fullName>
    </recommendedName>
</protein>
<dbReference type="Gene3D" id="1.10.8.1180">
    <property type="match status" value="2"/>
</dbReference>
<dbReference type="Pfam" id="PF17948">
    <property type="entry name" value="DnaT"/>
    <property type="match status" value="2"/>
</dbReference>
<feature type="domain" description="DnaT DNA-binding" evidence="2">
    <location>
        <begin position="168"/>
        <end position="224"/>
    </location>
</feature>
<dbReference type="HOGENOM" id="CLU_1057234_0_0_6"/>
<gene>
    <name evidence="3" type="ORF">NT02SARS_0667</name>
</gene>
<evidence type="ECO:0000313" key="3">
    <source>
        <dbReference type="EMBL" id="EJP73840.1"/>
    </source>
</evidence>
<feature type="region of interest" description="Disordered" evidence="1">
    <location>
        <begin position="243"/>
        <end position="263"/>
    </location>
</feature>
<dbReference type="InterPro" id="IPR040480">
    <property type="entry name" value="DnaT_DNA_bind"/>
</dbReference>
<organism evidence="3 4">
    <name type="scientific">SAR86 cluster bacterium SAR86B</name>
    <dbReference type="NCBI Taxonomy" id="1123867"/>
    <lineage>
        <taxon>Bacteria</taxon>
        <taxon>Pseudomonadati</taxon>
        <taxon>Pseudomonadota</taxon>
        <taxon>Gammaproteobacteria</taxon>
        <taxon>SAR86 cluster</taxon>
    </lineage>
</organism>
<dbReference type="AlphaFoldDB" id="J4X4M3"/>